<dbReference type="AlphaFoldDB" id="F8F803"/>
<name>F8F803_PAEMK</name>
<organism evidence="1 2">
    <name type="scientific">Paenibacillus mucilaginosus (strain KNP414)</name>
    <dbReference type="NCBI Taxonomy" id="1036673"/>
    <lineage>
        <taxon>Bacteria</taxon>
        <taxon>Bacillati</taxon>
        <taxon>Bacillota</taxon>
        <taxon>Bacilli</taxon>
        <taxon>Bacillales</taxon>
        <taxon>Paenibacillaceae</taxon>
        <taxon>Paenibacillus</taxon>
    </lineage>
</organism>
<evidence type="ECO:0000313" key="2">
    <source>
        <dbReference type="Proteomes" id="UP000006620"/>
    </source>
</evidence>
<protein>
    <submittedName>
        <fullName evidence="1">Uncharacterized protein</fullName>
    </submittedName>
</protein>
<gene>
    <name evidence="1" type="ordered locus">KNP414_02427</name>
</gene>
<reference evidence="2" key="1">
    <citation type="submission" date="2011-06" db="EMBL/GenBank/DDBJ databases">
        <title>Complete genome sequence of Paenibacillus mucilaginosus KNP414.</title>
        <authorList>
            <person name="Wang J."/>
            <person name="Hu S."/>
            <person name="Hu X."/>
            <person name="Zhang B."/>
            <person name="Dong D."/>
            <person name="Zhang S."/>
            <person name="Zhao K."/>
            <person name="Wu D."/>
        </authorList>
    </citation>
    <scope>NUCLEOTIDE SEQUENCE [LARGE SCALE GENOMIC DNA]</scope>
    <source>
        <strain evidence="2">KNP414</strain>
    </source>
</reference>
<accession>F8F803</accession>
<dbReference type="HOGENOM" id="CLU_3346730_0_0_9"/>
<sequence length="37" mass="4440">MLRAVIGDVIGSVLEWHGIIPNLWNSRLYDRFYEIHR</sequence>
<reference evidence="1 2" key="2">
    <citation type="journal article" date="2013" name="Genome Announc.">
        <title>Genome Sequence of Growth-Improving Paenibacillus mucilaginosus Strain KNP414.</title>
        <authorList>
            <person name="Lu J.J."/>
            <person name="Wang J.F."/>
            <person name="Hu X.F."/>
        </authorList>
    </citation>
    <scope>NUCLEOTIDE SEQUENCE [LARGE SCALE GENOMIC DNA]</scope>
    <source>
        <strain evidence="1 2">KNP414</strain>
    </source>
</reference>
<evidence type="ECO:0000313" key="1">
    <source>
        <dbReference type="EMBL" id="AEI40988.1"/>
    </source>
</evidence>
<dbReference type="Proteomes" id="UP000006620">
    <property type="component" value="Chromosome"/>
</dbReference>
<dbReference type="EMBL" id="CP002869">
    <property type="protein sequence ID" value="AEI40988.1"/>
    <property type="molecule type" value="Genomic_DNA"/>
</dbReference>
<proteinExistence type="predicted"/>
<dbReference type="KEGG" id="pms:KNP414_02427"/>